<dbReference type="PANTHER" id="PTHR43157:SF31">
    <property type="entry name" value="PHOSPHATIDYLINOSITOL-GLYCAN BIOSYNTHESIS CLASS F PROTEIN"/>
    <property type="match status" value="1"/>
</dbReference>
<dbReference type="PANTHER" id="PTHR43157">
    <property type="entry name" value="PHOSPHATIDYLINOSITOL-GLYCAN BIOSYNTHESIS CLASS F PROTEIN-RELATED"/>
    <property type="match status" value="1"/>
</dbReference>
<evidence type="ECO:0000313" key="3">
    <source>
        <dbReference type="Proteomes" id="UP001499984"/>
    </source>
</evidence>
<protein>
    <submittedName>
        <fullName evidence="2">Uncharacterized protein</fullName>
    </submittedName>
</protein>
<accession>A0ABP7W9S1</accession>
<reference evidence="3" key="1">
    <citation type="journal article" date="2019" name="Int. J. Syst. Evol. Microbiol.">
        <title>The Global Catalogue of Microorganisms (GCM) 10K type strain sequencing project: providing services to taxonomists for standard genome sequencing and annotation.</title>
        <authorList>
            <consortium name="The Broad Institute Genomics Platform"/>
            <consortium name="The Broad Institute Genome Sequencing Center for Infectious Disease"/>
            <person name="Wu L."/>
            <person name="Ma J."/>
        </authorList>
    </citation>
    <scope>NUCLEOTIDE SEQUENCE [LARGE SCALE GENOMIC DNA]</scope>
    <source>
        <strain evidence="3">JCM 16925</strain>
    </source>
</reference>
<dbReference type="Gene3D" id="3.40.50.720">
    <property type="entry name" value="NAD(P)-binding Rossmann-like Domain"/>
    <property type="match status" value="1"/>
</dbReference>
<evidence type="ECO:0000256" key="1">
    <source>
        <dbReference type="ARBA" id="ARBA00023002"/>
    </source>
</evidence>
<sequence length="141" mass="16040">MPPSLSKESDGHEIFDDSTLTEIAHLICGDETPLLYLKGYEIAVFFQRVGWDDVPEYDGTPRHKWARELMDRLAASPDGRVINTGSMQYRKGHIDLDDLNSTKGRYRMIKAYGTAELGTVLFTQEFARRVRDKNVTMSAQP</sequence>
<dbReference type="Proteomes" id="UP001499984">
    <property type="component" value="Unassembled WGS sequence"/>
</dbReference>
<organism evidence="2 3">
    <name type="scientific">Streptomyces shaanxiensis</name>
    <dbReference type="NCBI Taxonomy" id="653357"/>
    <lineage>
        <taxon>Bacteria</taxon>
        <taxon>Bacillati</taxon>
        <taxon>Actinomycetota</taxon>
        <taxon>Actinomycetes</taxon>
        <taxon>Kitasatosporales</taxon>
        <taxon>Streptomycetaceae</taxon>
        <taxon>Streptomyces</taxon>
    </lineage>
</organism>
<gene>
    <name evidence="2" type="ORF">GCM10022233_77570</name>
</gene>
<proteinExistence type="predicted"/>
<keyword evidence="1" id="KW-0560">Oxidoreductase</keyword>
<evidence type="ECO:0000313" key="2">
    <source>
        <dbReference type="EMBL" id="GAA4084158.1"/>
    </source>
</evidence>
<dbReference type="RefSeq" id="WP_345020432.1">
    <property type="nucleotide sequence ID" value="NZ_BAAAZY010000028.1"/>
</dbReference>
<keyword evidence="3" id="KW-1185">Reference proteome</keyword>
<dbReference type="InterPro" id="IPR036291">
    <property type="entry name" value="NAD(P)-bd_dom_sf"/>
</dbReference>
<name>A0ABP7W9S1_9ACTN</name>
<dbReference type="SUPFAM" id="SSF51735">
    <property type="entry name" value="NAD(P)-binding Rossmann-fold domains"/>
    <property type="match status" value="1"/>
</dbReference>
<dbReference type="EMBL" id="BAAAZY010000028">
    <property type="protein sequence ID" value="GAA4084158.1"/>
    <property type="molecule type" value="Genomic_DNA"/>
</dbReference>
<comment type="caution">
    <text evidence="2">The sequence shown here is derived from an EMBL/GenBank/DDBJ whole genome shotgun (WGS) entry which is preliminary data.</text>
</comment>